<evidence type="ECO:0000313" key="5">
    <source>
        <dbReference type="EMBL" id="KAL3756251.1"/>
    </source>
</evidence>
<dbReference type="Proteomes" id="UP001530293">
    <property type="component" value="Unassembled WGS sequence"/>
</dbReference>
<sequence>MSALPVNDVNPSGLNWRDGFPQALRSEEVRSIAKVLASLEPGATTASKTMLAMRFEDSIFKSSDTLDDYRKTIRKRIKKLQKHYTETEGITEDATLTREREVLLEREIRDTYGAQLLYITTHGDDAVKITREKFGNQKADTLQQHIAHARVWMVDLGMKLPHGVTCPPARVIDAGGRMAHLTKLQGHLESRLTNVRSFIIQILDKDLYAEEAYLKQVDDILLRNENGGRLLRDALMKANPDDTDFSEKRMTQLLERMNAPVPIPRRNQEDDNLRVAVARVEKVRAAVQAFYTYSGLSIAEKAIFRSSLEKCFAVVRECLNELDGDYKTLVHETEAKDDDGKRIIQLEDAWNNPMQFSELEGDEPETVEPHADEESGPENKRQKTDGEVKGKATVPMVIRSKILLTPDRNTLSSLLPALKRKRANLLRRGNFKCVQLEFGNAFEMTIYFVPLLVTIRAIDQFAAHDGNYSHSTEGLSWPSLYQGLHTIDHLSNRNSSQSKDDNNLTVLGVTGSYETLANIIASKLEYASAQATYVLRRCFAESTVNQSSRALSDFEVEILEVGALIKFLRIARTTYMPDWVDDDP</sequence>
<evidence type="ECO:0000256" key="3">
    <source>
        <dbReference type="SAM" id="MobiDB-lite"/>
    </source>
</evidence>
<name>A0ABD3M0I2_9STRA</name>
<feature type="domain" description="Mediator complex subunit 15 KIX" evidence="4">
    <location>
        <begin position="15"/>
        <end position="85"/>
    </location>
</feature>
<dbReference type="EMBL" id="JALLBG020000312">
    <property type="protein sequence ID" value="KAL3756251.1"/>
    <property type="molecule type" value="Genomic_DNA"/>
</dbReference>
<reference evidence="5 6" key="1">
    <citation type="submission" date="2024-10" db="EMBL/GenBank/DDBJ databases">
        <title>Updated reference genomes for cyclostephanoid diatoms.</title>
        <authorList>
            <person name="Roberts W.R."/>
            <person name="Alverson A.J."/>
        </authorList>
    </citation>
    <scope>NUCLEOTIDE SEQUENCE [LARGE SCALE GENOMIC DNA]</scope>
    <source>
        <strain evidence="5 6">AJA232-27</strain>
    </source>
</reference>
<protein>
    <recommendedName>
        <fullName evidence="4">Mediator complex subunit 15 KIX domain-containing protein</fullName>
    </recommendedName>
</protein>
<gene>
    <name evidence="5" type="ORF">ACHAWU_007202</name>
</gene>
<proteinExistence type="predicted"/>
<organism evidence="5 6">
    <name type="scientific">Discostella pseudostelligera</name>
    <dbReference type="NCBI Taxonomy" id="259834"/>
    <lineage>
        <taxon>Eukaryota</taxon>
        <taxon>Sar</taxon>
        <taxon>Stramenopiles</taxon>
        <taxon>Ochrophyta</taxon>
        <taxon>Bacillariophyta</taxon>
        <taxon>Coscinodiscophyceae</taxon>
        <taxon>Thalassiosirophycidae</taxon>
        <taxon>Stephanodiscales</taxon>
        <taxon>Stephanodiscaceae</taxon>
        <taxon>Discostella</taxon>
    </lineage>
</organism>
<keyword evidence="6" id="KW-1185">Reference proteome</keyword>
<evidence type="ECO:0000256" key="1">
    <source>
        <dbReference type="ARBA" id="ARBA00004123"/>
    </source>
</evidence>
<dbReference type="InterPro" id="IPR036546">
    <property type="entry name" value="MED15_KIX"/>
</dbReference>
<feature type="region of interest" description="Disordered" evidence="3">
    <location>
        <begin position="356"/>
        <end position="390"/>
    </location>
</feature>
<evidence type="ECO:0000313" key="6">
    <source>
        <dbReference type="Proteomes" id="UP001530293"/>
    </source>
</evidence>
<dbReference type="GO" id="GO:0005634">
    <property type="term" value="C:nucleus"/>
    <property type="evidence" value="ECO:0007669"/>
    <property type="project" value="UniProtKB-SubCell"/>
</dbReference>
<evidence type="ECO:0000256" key="2">
    <source>
        <dbReference type="ARBA" id="ARBA00023242"/>
    </source>
</evidence>
<accession>A0ABD3M0I2</accession>
<dbReference type="InterPro" id="IPR036529">
    <property type="entry name" value="KIX_dom_sf"/>
</dbReference>
<dbReference type="Pfam" id="PF16987">
    <property type="entry name" value="KIX_2"/>
    <property type="match status" value="1"/>
</dbReference>
<comment type="subcellular location">
    <subcellularLocation>
        <location evidence="1">Nucleus</location>
    </subcellularLocation>
</comment>
<dbReference type="AlphaFoldDB" id="A0ABD3M0I2"/>
<evidence type="ECO:0000259" key="4">
    <source>
        <dbReference type="Pfam" id="PF16987"/>
    </source>
</evidence>
<keyword evidence="2" id="KW-0539">Nucleus</keyword>
<comment type="caution">
    <text evidence="5">The sequence shown here is derived from an EMBL/GenBank/DDBJ whole genome shotgun (WGS) entry which is preliminary data.</text>
</comment>
<dbReference type="Gene3D" id="1.10.246.20">
    <property type="entry name" value="Coactivator CBP, KIX domain"/>
    <property type="match status" value="1"/>
</dbReference>
<feature type="compositionally biased region" description="Basic and acidic residues" evidence="3">
    <location>
        <begin position="367"/>
        <end position="390"/>
    </location>
</feature>